<dbReference type="EMBL" id="CM010715">
    <property type="protein sequence ID" value="RZC44621.1"/>
    <property type="molecule type" value="Genomic_DNA"/>
</dbReference>
<proteinExistence type="predicted"/>
<evidence type="ECO:0000313" key="2">
    <source>
        <dbReference type="Proteomes" id="UP000316621"/>
    </source>
</evidence>
<name>A0A4Y7IAF2_PAPSO</name>
<keyword evidence="2" id="KW-1185">Reference proteome</keyword>
<accession>A0A4Y7IAF2</accession>
<dbReference type="Gene3D" id="1.10.10.1420">
    <property type="entry name" value="DNA replication factor Cdt1, C-terminal WH domain"/>
    <property type="match status" value="1"/>
</dbReference>
<dbReference type="Gramene" id="RZC44621">
    <property type="protein sequence ID" value="RZC44621"/>
    <property type="gene ID" value="C5167_037560"/>
</dbReference>
<evidence type="ECO:0000313" key="1">
    <source>
        <dbReference type="EMBL" id="RZC44621.1"/>
    </source>
</evidence>
<dbReference type="InterPro" id="IPR038090">
    <property type="entry name" value="Cdt1_C_WH_dom_sf"/>
</dbReference>
<sequence length="128" mass="14658">MILISTQIEFQFGFTDTSPLSSVRAIGCCTPRHTAQILSRIIASRLDIRTAREARAHIAILRELLPNWMTEEVASNGYPYFCIHATESRILAKYRDNLAENLLKLKNQGFLSYSLKNTAHSWSKKFRL</sequence>
<reference evidence="1 2" key="1">
    <citation type="journal article" date="2018" name="Science">
        <title>The opium poppy genome and morphinan production.</title>
        <authorList>
            <person name="Guo L."/>
            <person name="Winzer T."/>
            <person name="Yang X."/>
            <person name="Li Y."/>
            <person name="Ning Z."/>
            <person name="He Z."/>
            <person name="Teodor R."/>
            <person name="Lu Y."/>
            <person name="Bowser T.A."/>
            <person name="Graham I.A."/>
            <person name="Ye K."/>
        </authorList>
    </citation>
    <scope>NUCLEOTIDE SEQUENCE [LARGE SCALE GENOMIC DNA]</scope>
    <source>
        <strain evidence="2">cv. HN1</strain>
        <tissue evidence="1">Leaves</tissue>
    </source>
</reference>
<dbReference type="AlphaFoldDB" id="A0A4Y7IAF2"/>
<protein>
    <submittedName>
        <fullName evidence="1">Uncharacterized protein</fullName>
    </submittedName>
</protein>
<organism evidence="1 2">
    <name type="scientific">Papaver somniferum</name>
    <name type="common">Opium poppy</name>
    <dbReference type="NCBI Taxonomy" id="3469"/>
    <lineage>
        <taxon>Eukaryota</taxon>
        <taxon>Viridiplantae</taxon>
        <taxon>Streptophyta</taxon>
        <taxon>Embryophyta</taxon>
        <taxon>Tracheophyta</taxon>
        <taxon>Spermatophyta</taxon>
        <taxon>Magnoliopsida</taxon>
        <taxon>Ranunculales</taxon>
        <taxon>Papaveraceae</taxon>
        <taxon>Papaveroideae</taxon>
        <taxon>Papaver</taxon>
    </lineage>
</organism>
<dbReference type="Proteomes" id="UP000316621">
    <property type="component" value="Chromosome 1"/>
</dbReference>
<gene>
    <name evidence="1" type="ORF">C5167_037560</name>
</gene>